<dbReference type="PANTHER" id="PTHR12216:SF4">
    <property type="entry name" value="UROCANATE HYDRATASE"/>
    <property type="match status" value="1"/>
</dbReference>
<name>A0A382TJN6_9ZZZZ</name>
<dbReference type="InterPro" id="IPR038364">
    <property type="entry name" value="Urocanase_central_sf"/>
</dbReference>
<keyword evidence="3" id="KW-0456">Lyase</keyword>
<dbReference type="Pfam" id="PF01175">
    <property type="entry name" value="Urocanase"/>
    <property type="match status" value="1"/>
</dbReference>
<dbReference type="Gene3D" id="3.40.1770.10">
    <property type="entry name" value="Urocanase superfamily"/>
    <property type="match status" value="1"/>
</dbReference>
<feature type="domain" description="Urocanase N-terminal" evidence="5">
    <location>
        <begin position="1"/>
        <end position="106"/>
    </location>
</feature>
<dbReference type="GO" id="GO:0019557">
    <property type="term" value="P:L-histidine catabolic process to glutamate and formate"/>
    <property type="evidence" value="ECO:0007669"/>
    <property type="project" value="UniProtKB-UniPathway"/>
</dbReference>
<dbReference type="GO" id="GO:0019556">
    <property type="term" value="P:L-histidine catabolic process to glutamate and formamide"/>
    <property type="evidence" value="ECO:0007669"/>
    <property type="project" value="UniProtKB-UniPathway"/>
</dbReference>
<gene>
    <name evidence="6" type="ORF">METZ01_LOCUS375037</name>
</gene>
<evidence type="ECO:0000256" key="3">
    <source>
        <dbReference type="ARBA" id="ARBA00023239"/>
    </source>
</evidence>
<organism evidence="6">
    <name type="scientific">marine metagenome</name>
    <dbReference type="NCBI Taxonomy" id="408172"/>
    <lineage>
        <taxon>unclassified sequences</taxon>
        <taxon>metagenomes</taxon>
        <taxon>ecological metagenomes</taxon>
    </lineage>
</organism>
<dbReference type="Pfam" id="PF17391">
    <property type="entry name" value="Urocanase_N"/>
    <property type="match status" value="1"/>
</dbReference>
<evidence type="ECO:0000313" key="6">
    <source>
        <dbReference type="EMBL" id="SVD22183.1"/>
    </source>
</evidence>
<evidence type="ECO:0000256" key="2">
    <source>
        <dbReference type="ARBA" id="ARBA00023027"/>
    </source>
</evidence>
<dbReference type="SUPFAM" id="SSF111326">
    <property type="entry name" value="Urocanase"/>
    <property type="match status" value="1"/>
</dbReference>
<keyword evidence="2" id="KW-0520">NAD</keyword>
<dbReference type="InterPro" id="IPR035085">
    <property type="entry name" value="Urocanase_Rossmann-like"/>
</dbReference>
<dbReference type="InterPro" id="IPR023637">
    <property type="entry name" value="Urocanase-like"/>
</dbReference>
<sequence length="199" mass="21676">MLMNNLDPDVAERPDDLVVYGGIGRAARNWPCYDQIVETLKALATDETLLVQSGKPVGVFKTHADAPRVLIANSNLVPHWATWEQFHELDQQGLMMFGQMTAGSWIYIGSQGIVQGTYETFIEMGRQHFGGDLSGRWILTAGLGGMGGAQPLAATMAGASMLAIECRYDRIKRRLATGYLDRCAKDLDEALSIVAEAVG</sequence>
<dbReference type="InterPro" id="IPR036190">
    <property type="entry name" value="Urocanase_sf"/>
</dbReference>
<feature type="non-terminal residue" evidence="6">
    <location>
        <position position="199"/>
    </location>
</feature>
<dbReference type="UniPathway" id="UPA00379">
    <property type="reaction ID" value="UER00550"/>
</dbReference>
<dbReference type="GO" id="GO:0016153">
    <property type="term" value="F:urocanate hydratase activity"/>
    <property type="evidence" value="ECO:0007669"/>
    <property type="project" value="TreeGrafter"/>
</dbReference>
<evidence type="ECO:0000259" key="5">
    <source>
        <dbReference type="Pfam" id="PF17391"/>
    </source>
</evidence>
<dbReference type="AlphaFoldDB" id="A0A382TJN6"/>
<dbReference type="InterPro" id="IPR035400">
    <property type="entry name" value="Urocanase_N"/>
</dbReference>
<dbReference type="EMBL" id="UINC01137067">
    <property type="protein sequence ID" value="SVD22183.1"/>
    <property type="molecule type" value="Genomic_DNA"/>
</dbReference>
<reference evidence="6" key="1">
    <citation type="submission" date="2018-05" db="EMBL/GenBank/DDBJ databases">
        <authorList>
            <person name="Lanie J.A."/>
            <person name="Ng W.-L."/>
            <person name="Kazmierczak K.M."/>
            <person name="Andrzejewski T.M."/>
            <person name="Davidsen T.M."/>
            <person name="Wayne K.J."/>
            <person name="Tettelin H."/>
            <person name="Glass J.I."/>
            <person name="Rusch D."/>
            <person name="Podicherti R."/>
            <person name="Tsui H.-C.T."/>
            <person name="Winkler M.E."/>
        </authorList>
    </citation>
    <scope>NUCLEOTIDE SEQUENCE</scope>
</reference>
<evidence type="ECO:0000256" key="1">
    <source>
        <dbReference type="ARBA" id="ARBA00001911"/>
    </source>
</evidence>
<comment type="cofactor">
    <cofactor evidence="1">
        <name>NAD(+)</name>
        <dbReference type="ChEBI" id="CHEBI:57540"/>
    </cofactor>
</comment>
<dbReference type="Gene3D" id="3.40.50.10730">
    <property type="entry name" value="Urocanase like domains"/>
    <property type="match status" value="1"/>
</dbReference>
<accession>A0A382TJN6</accession>
<protein>
    <submittedName>
        <fullName evidence="6">Uncharacterized protein</fullName>
    </submittedName>
</protein>
<dbReference type="PANTHER" id="PTHR12216">
    <property type="entry name" value="UROCANATE HYDRATASE"/>
    <property type="match status" value="1"/>
</dbReference>
<feature type="domain" description="Urocanase Rossmann-like" evidence="4">
    <location>
        <begin position="109"/>
        <end position="197"/>
    </location>
</feature>
<proteinExistence type="predicted"/>
<evidence type="ECO:0000259" key="4">
    <source>
        <dbReference type="Pfam" id="PF01175"/>
    </source>
</evidence>